<dbReference type="InterPro" id="IPR012001">
    <property type="entry name" value="Thiamin_PyroP_enz_TPP-bd_dom"/>
</dbReference>
<evidence type="ECO:0000313" key="9">
    <source>
        <dbReference type="EMBL" id="MCC4213322.1"/>
    </source>
</evidence>
<keyword evidence="4 6" id="KW-0786">Thiamine pyrophosphate</keyword>
<dbReference type="Pfam" id="PF02775">
    <property type="entry name" value="TPP_enzyme_C"/>
    <property type="match status" value="1"/>
</dbReference>
<evidence type="ECO:0000313" key="10">
    <source>
        <dbReference type="Proteomes" id="UP001197770"/>
    </source>
</evidence>
<dbReference type="NCBIfam" id="TIGR00173">
    <property type="entry name" value="menD"/>
    <property type="match status" value="1"/>
</dbReference>
<dbReference type="Gene3D" id="3.40.50.1220">
    <property type="entry name" value="TPP-binding domain"/>
    <property type="match status" value="1"/>
</dbReference>
<comment type="similarity">
    <text evidence="6">Belongs to the TPP enzyme family. MenD subfamily.</text>
</comment>
<evidence type="ECO:0000259" key="7">
    <source>
        <dbReference type="Pfam" id="PF02775"/>
    </source>
</evidence>
<dbReference type="Pfam" id="PF02776">
    <property type="entry name" value="TPP_enzyme_N"/>
    <property type="match status" value="1"/>
</dbReference>
<dbReference type="SUPFAM" id="SSF52518">
    <property type="entry name" value="Thiamin diphosphate-binding fold (THDP-binding)"/>
    <property type="match status" value="2"/>
</dbReference>
<keyword evidence="6" id="KW-0474">Menaquinone biosynthesis</keyword>
<dbReference type="PIRSF" id="PIRSF004983">
    <property type="entry name" value="MenD"/>
    <property type="match status" value="1"/>
</dbReference>
<evidence type="ECO:0000256" key="6">
    <source>
        <dbReference type="HAMAP-Rule" id="MF_01659"/>
    </source>
</evidence>
<comment type="caution">
    <text evidence="9">The sequence shown here is derived from an EMBL/GenBank/DDBJ whole genome shotgun (WGS) entry which is preliminary data.</text>
</comment>
<dbReference type="CDD" id="cd07037">
    <property type="entry name" value="TPP_PYR_MenD"/>
    <property type="match status" value="1"/>
</dbReference>
<keyword evidence="5 6" id="KW-0464">Manganese</keyword>
<evidence type="ECO:0000256" key="1">
    <source>
        <dbReference type="ARBA" id="ARBA00022679"/>
    </source>
</evidence>
<evidence type="ECO:0000259" key="8">
    <source>
        <dbReference type="Pfam" id="PF02776"/>
    </source>
</evidence>
<dbReference type="HAMAP" id="MF_01659">
    <property type="entry name" value="MenD"/>
    <property type="match status" value="1"/>
</dbReference>
<keyword evidence="2 6" id="KW-0479">Metal-binding</keyword>
<dbReference type="InterPro" id="IPR004433">
    <property type="entry name" value="MenaQ_synth_MenD"/>
</dbReference>
<dbReference type="CDD" id="cd02009">
    <property type="entry name" value="TPP_SHCHC_synthase"/>
    <property type="match status" value="1"/>
</dbReference>
<feature type="domain" description="Thiamine pyrophosphate enzyme N-terminal TPP-binding" evidence="8">
    <location>
        <begin position="10"/>
        <end position="121"/>
    </location>
</feature>
<accession>A0ABS8GVT8</accession>
<dbReference type="GO" id="GO:0070204">
    <property type="term" value="F:2-succinyl-5-enolpyruvyl-6-hydroxy-3-cyclohexene-1-carboxylic-acid synthase activity"/>
    <property type="evidence" value="ECO:0007669"/>
    <property type="project" value="UniProtKB-EC"/>
</dbReference>
<comment type="function">
    <text evidence="6">Catalyzes the thiamine diphosphate-dependent decarboxylation of 2-oxoglutarate and the subsequent addition of the resulting succinic semialdehyde-thiamine pyrophosphate anion to isochorismate to yield 2-succinyl-5-enolpyruvyl-6-hydroxy-3-cyclohexene-1-carboxylate (SEPHCHC).</text>
</comment>
<organism evidence="9 10">
    <name type="scientific">Leeuwenhoekiella parthenopeia</name>
    <dbReference type="NCBI Taxonomy" id="2890320"/>
    <lineage>
        <taxon>Bacteria</taxon>
        <taxon>Pseudomonadati</taxon>
        <taxon>Bacteroidota</taxon>
        <taxon>Flavobacteriia</taxon>
        <taxon>Flavobacteriales</taxon>
        <taxon>Flavobacteriaceae</taxon>
        <taxon>Leeuwenhoekiella</taxon>
    </lineage>
</organism>
<keyword evidence="1 6" id="KW-0808">Transferase</keyword>
<comment type="cofactor">
    <cofactor evidence="6">
        <name>thiamine diphosphate</name>
        <dbReference type="ChEBI" id="CHEBI:58937"/>
    </cofactor>
    <text evidence="6">Binds 1 thiamine pyrophosphate per subunit.</text>
</comment>
<dbReference type="Gene3D" id="3.40.50.970">
    <property type="match status" value="2"/>
</dbReference>
<gene>
    <name evidence="6 9" type="primary">menD</name>
    <name evidence="9" type="ORF">LLW17_11370</name>
</gene>
<dbReference type="PANTHER" id="PTHR42916">
    <property type="entry name" value="2-SUCCINYL-5-ENOLPYRUVYL-6-HYDROXY-3-CYCLOHEXENE-1-CARBOXYLATE SYNTHASE"/>
    <property type="match status" value="1"/>
</dbReference>
<dbReference type="PANTHER" id="PTHR42916:SF1">
    <property type="entry name" value="PROTEIN PHYLLO, CHLOROPLASTIC"/>
    <property type="match status" value="1"/>
</dbReference>
<dbReference type="EC" id="2.2.1.9" evidence="6"/>
<comment type="subunit">
    <text evidence="6">Homodimer.</text>
</comment>
<feature type="domain" description="Thiamine pyrophosphate enzyme TPP-binding" evidence="7">
    <location>
        <begin position="413"/>
        <end position="553"/>
    </location>
</feature>
<dbReference type="EMBL" id="JAJGMW010000014">
    <property type="protein sequence ID" value="MCC4213322.1"/>
    <property type="molecule type" value="Genomic_DNA"/>
</dbReference>
<evidence type="ECO:0000256" key="3">
    <source>
        <dbReference type="ARBA" id="ARBA00022842"/>
    </source>
</evidence>
<comment type="pathway">
    <text evidence="6">Quinol/quinone metabolism; menaquinone biosynthesis.</text>
</comment>
<dbReference type="InterPro" id="IPR029061">
    <property type="entry name" value="THDP-binding"/>
</dbReference>
<comment type="pathway">
    <text evidence="6">Quinol/quinone metabolism; 1,4-dihydroxy-2-naphthoate biosynthesis; 1,4-dihydroxy-2-naphthoate from chorismate: step 2/7.</text>
</comment>
<name>A0ABS8GVT8_9FLAO</name>
<protein>
    <recommendedName>
        <fullName evidence="6">2-succinyl-5-enolpyruvyl-6-hydroxy-3-cyclohexene-1-carboxylate synthase</fullName>
        <shortName evidence="6">SEPHCHC synthase</shortName>
        <ecNumber evidence="6">2.2.1.9</ecNumber>
    </recommendedName>
    <alternativeName>
        <fullName evidence="6">Menaquinone biosynthesis protein MenD</fullName>
    </alternativeName>
</protein>
<dbReference type="RefSeq" id="WP_228230386.1">
    <property type="nucleotide sequence ID" value="NZ_JAJGMW010000014.1"/>
</dbReference>
<keyword evidence="10" id="KW-1185">Reference proteome</keyword>
<comment type="catalytic activity">
    <reaction evidence="6">
        <text>isochorismate + 2-oxoglutarate + H(+) = 5-enolpyruvoyl-6-hydroxy-2-succinyl-cyclohex-3-ene-1-carboxylate + CO2</text>
        <dbReference type="Rhea" id="RHEA:25593"/>
        <dbReference type="ChEBI" id="CHEBI:15378"/>
        <dbReference type="ChEBI" id="CHEBI:16526"/>
        <dbReference type="ChEBI" id="CHEBI:16810"/>
        <dbReference type="ChEBI" id="CHEBI:29780"/>
        <dbReference type="ChEBI" id="CHEBI:58818"/>
        <dbReference type="EC" id="2.2.1.9"/>
    </reaction>
</comment>
<dbReference type="Proteomes" id="UP001197770">
    <property type="component" value="Unassembled WGS sequence"/>
</dbReference>
<sequence>MNYSSIPIAQSVVLLCLEKGVDHVVISPGSRNAPLTIGFTQHPDIKTYSIVDERAAGFFALGLAQQLQKPVAVVCTSGSAVLNYYPAVSEAFYSDIPLVVISADRPIERIDIGDGQTIRQRNVFENHILYSANLYSEFVAEFTIEDSKFNQKQREATKHNQQEINKALNEAIVNQGPVHINVPFYEPLYNTTTKRLVDPIIVDKEVKIQELTTEQLTPFAEKWNAAKRKIVLVGVLQPDTIEQHFLDQLGSDPSVLVFTETTSNLDHLNFFTRIDNIIGSLDATGFKALQPDILVTLGGMVISKKVKAFLRNYQPKEHWHVDPKKAYDTYFCLNKHFKVPVNHFWKQFLANTRVQTENEYQHYWLNIRERRDLMHKKYINEMPWCDFKAFDLILSRLRPKSMLQLGNSSTVRYVQLFDIDKSLKVYCNRGTSGIDGSTSTAVGAAVASSLPATLITGDLSFFYDSNGLWNQYIPRDFKIILINNSGGGIFRILPGDKSSNAFETYFETTHDLNASHLCAMFGFEYFHADSEVSLAQAQEAFYRETNKPALLEIKTPRTVNDEVLLGYFDYIR</sequence>
<keyword evidence="3 6" id="KW-0460">Magnesium</keyword>
<reference evidence="9 10" key="1">
    <citation type="submission" date="2021-11" db="EMBL/GenBank/DDBJ databases">
        <title>Seasonal and diel survey of microbial diversity of the Tyrrhenian coast.</title>
        <authorList>
            <person name="Gattoni G."/>
            <person name="Corral P."/>
        </authorList>
    </citation>
    <scope>NUCLEOTIDE SEQUENCE [LARGE SCALE GENOMIC DNA]</scope>
    <source>
        <strain evidence="9 10">Mr9</strain>
    </source>
</reference>
<evidence type="ECO:0000256" key="5">
    <source>
        <dbReference type="ARBA" id="ARBA00023211"/>
    </source>
</evidence>
<evidence type="ECO:0000256" key="4">
    <source>
        <dbReference type="ARBA" id="ARBA00023052"/>
    </source>
</evidence>
<comment type="cofactor">
    <cofactor evidence="6">
        <name>Mg(2+)</name>
        <dbReference type="ChEBI" id="CHEBI:18420"/>
    </cofactor>
    <cofactor evidence="6">
        <name>Mn(2+)</name>
        <dbReference type="ChEBI" id="CHEBI:29035"/>
    </cofactor>
</comment>
<evidence type="ECO:0000256" key="2">
    <source>
        <dbReference type="ARBA" id="ARBA00022723"/>
    </source>
</evidence>
<dbReference type="InterPro" id="IPR011766">
    <property type="entry name" value="TPP_enzyme_TPP-bd"/>
</dbReference>
<proteinExistence type="inferred from homology"/>